<evidence type="ECO:0000256" key="4">
    <source>
        <dbReference type="ARBA" id="ARBA00022692"/>
    </source>
</evidence>
<evidence type="ECO:0000256" key="1">
    <source>
        <dbReference type="ARBA" id="ARBA00004448"/>
    </source>
</evidence>
<accession>A0A7I8VDG5</accession>
<dbReference type="OrthoDB" id="434783at2759"/>
<evidence type="ECO:0000256" key="8">
    <source>
        <dbReference type="ARBA" id="ARBA00023128"/>
    </source>
</evidence>
<feature type="repeat" description="Solcar" evidence="20">
    <location>
        <begin position="109"/>
        <end position="198"/>
    </location>
</feature>
<dbReference type="AlphaFoldDB" id="A0A7I8VDG5"/>
<evidence type="ECO:0000256" key="19">
    <source>
        <dbReference type="ARBA" id="ARBA00048998"/>
    </source>
</evidence>
<dbReference type="GO" id="GO:0055085">
    <property type="term" value="P:transmembrane transport"/>
    <property type="evidence" value="ECO:0007669"/>
    <property type="project" value="InterPro"/>
</dbReference>
<dbReference type="PROSITE" id="PS50920">
    <property type="entry name" value="SOLCAR"/>
    <property type="match status" value="3"/>
</dbReference>
<keyword evidence="23" id="KW-1185">Reference proteome</keyword>
<evidence type="ECO:0000256" key="18">
    <source>
        <dbReference type="ARBA" id="ARBA00048920"/>
    </source>
</evidence>
<comment type="catalytic activity">
    <reaction evidence="15">
        <text>citrate(in) + 2-oxoglutarate(out) = citrate(out) + 2-oxoglutarate(in)</text>
        <dbReference type="Rhea" id="RHEA:71763"/>
        <dbReference type="ChEBI" id="CHEBI:16810"/>
        <dbReference type="ChEBI" id="CHEBI:16947"/>
    </reaction>
</comment>
<dbReference type="Gene3D" id="1.50.40.10">
    <property type="entry name" value="Mitochondrial carrier domain"/>
    <property type="match status" value="1"/>
</dbReference>
<comment type="catalytic activity">
    <reaction evidence="14">
        <text>heptanedioate(in) + 2-oxoglutarate(out) = heptanedioate(out) + 2-oxoglutarate(in)</text>
        <dbReference type="Rhea" id="RHEA:71759"/>
        <dbReference type="ChEBI" id="CHEBI:16810"/>
        <dbReference type="ChEBI" id="CHEBI:36165"/>
    </reaction>
</comment>
<comment type="similarity">
    <text evidence="2 21">Belongs to the mitochondrial carrier (TC 2.A.29) family.</text>
</comment>
<evidence type="ECO:0000256" key="5">
    <source>
        <dbReference type="ARBA" id="ARBA00022737"/>
    </source>
</evidence>
<dbReference type="InterPro" id="IPR018108">
    <property type="entry name" value="MCP_transmembrane"/>
</dbReference>
<dbReference type="Proteomes" id="UP000549394">
    <property type="component" value="Unassembled WGS sequence"/>
</dbReference>
<proteinExistence type="inferred from homology"/>
<evidence type="ECO:0000256" key="6">
    <source>
        <dbReference type="ARBA" id="ARBA00022792"/>
    </source>
</evidence>
<evidence type="ECO:0000256" key="2">
    <source>
        <dbReference type="ARBA" id="ARBA00006375"/>
    </source>
</evidence>
<evidence type="ECO:0000256" key="17">
    <source>
        <dbReference type="ARBA" id="ARBA00048581"/>
    </source>
</evidence>
<name>A0A7I8VDG5_9ANNE</name>
<comment type="catalytic activity">
    <reaction evidence="17">
        <text>2-oxoheptanedioate(in) + 2-oxoglutarate(out) = 2-oxoheptanedioate(out) + 2-oxoglutarate(in)</text>
        <dbReference type="Rhea" id="RHEA:71755"/>
        <dbReference type="ChEBI" id="CHEBI:16810"/>
        <dbReference type="ChEBI" id="CHEBI:72701"/>
    </reaction>
</comment>
<keyword evidence="7" id="KW-1133">Transmembrane helix</keyword>
<feature type="repeat" description="Solcar" evidence="20">
    <location>
        <begin position="207"/>
        <end position="295"/>
    </location>
</feature>
<comment type="catalytic activity">
    <reaction evidence="10">
        <text>2-oxoadipate(in) + 2-oxoglutarate(out) = 2-oxoadipate(out) + 2-oxoglutarate(in)</text>
        <dbReference type="Rhea" id="RHEA:71739"/>
        <dbReference type="ChEBI" id="CHEBI:16810"/>
        <dbReference type="ChEBI" id="CHEBI:57499"/>
    </reaction>
</comment>
<dbReference type="InterPro" id="IPR051752">
    <property type="entry name" value="Mito_2-oxodicarb_carrier"/>
</dbReference>
<dbReference type="Pfam" id="PF00153">
    <property type="entry name" value="Mito_carr"/>
    <property type="match status" value="3"/>
</dbReference>
<evidence type="ECO:0000256" key="9">
    <source>
        <dbReference type="ARBA" id="ARBA00023136"/>
    </source>
</evidence>
<keyword evidence="9 20" id="KW-0472">Membrane</keyword>
<keyword evidence="5" id="KW-0677">Repeat</keyword>
<protein>
    <recommendedName>
        <fullName evidence="11">Mitochondrial 2-oxodicarboxylate carrier</fullName>
    </recommendedName>
    <alternativeName>
        <fullName evidence="12">Solute carrier family 25 member 21</fullName>
    </alternativeName>
</protein>
<comment type="catalytic activity">
    <reaction evidence="19">
        <text>hexanedioate(in) + 2-oxoglutarate(out) = hexanedioate(out) + 2-oxoglutarate(in)</text>
        <dbReference type="Rhea" id="RHEA:71743"/>
        <dbReference type="ChEBI" id="CHEBI:16810"/>
        <dbReference type="ChEBI" id="CHEBI:17128"/>
    </reaction>
</comment>
<dbReference type="GO" id="GO:0005743">
    <property type="term" value="C:mitochondrial inner membrane"/>
    <property type="evidence" value="ECO:0007669"/>
    <property type="project" value="UniProtKB-SubCell"/>
</dbReference>
<comment type="caution">
    <text evidence="22">The sequence shown here is derived from an EMBL/GenBank/DDBJ whole genome shotgun (WGS) entry which is preliminary data.</text>
</comment>
<evidence type="ECO:0000256" key="20">
    <source>
        <dbReference type="PROSITE-ProRule" id="PRU00282"/>
    </source>
</evidence>
<evidence type="ECO:0000256" key="7">
    <source>
        <dbReference type="ARBA" id="ARBA00022989"/>
    </source>
</evidence>
<comment type="function">
    <text evidence="13">Transports dicarboxylates across the inner membranes of mitochondria by a counter-exchange mechanism. Can transport 2-oxoadipate (2-oxohexanedioate), 2-oxoglutarate, adipate (hexanedioate), glutarate, and to a lesser extent, pimelate (heptanedioate), 2-oxopimelate (2-oxoheptanedioate), 2-aminoadipate (2-aminohexanedioate), oxaloacetate, and citrate. Plays a central role in catabolism of lysine, hydroxylysine, and tryptophan, by transporting common metabolite intermediates (such as 2-oxoadipate) into the mitochondria, where it is converted into acetyl-CoA and can enter the citric acid (TCA) cycle.</text>
</comment>
<dbReference type="PANTHER" id="PTHR46356">
    <property type="entry name" value="MITOCHONDRIAL 2-OXODICARBOXYLATE CARRIER"/>
    <property type="match status" value="1"/>
</dbReference>
<dbReference type="PRINTS" id="PR00926">
    <property type="entry name" value="MITOCARRIER"/>
</dbReference>
<keyword evidence="3 21" id="KW-0813">Transport</keyword>
<sequence length="300" mass="33448">MTDIQKQRSLGTLALMQIASGGSAGFVEVCLMHPLDLVKTRFQIQKGPDDPNRYKSIVDCFKKMYRQEGALSFYKGLLPPILAETPKRAVKFFTFEQYKSLFLFGASSPTPVTFALAGLCSGLTEGFLINPFEVVKVKLQADRQLFSQQLSAIQMAKTIYGENGFGSSGLNKGLTSTLLRHGIWNMIYFGLYHNLKNVVPIQKDQNMELGRKFVLGLMAGSIASTANIPFDVAKSRIQGPQPETGIKYKSCLQTIRLVYKEEGYLALYKGLLPKLLRLGPGGAIMLMVFDTVYEKLQNWF</sequence>
<reference evidence="22 23" key="1">
    <citation type="submission" date="2020-08" db="EMBL/GenBank/DDBJ databases">
        <authorList>
            <person name="Hejnol A."/>
        </authorList>
    </citation>
    <scope>NUCLEOTIDE SEQUENCE [LARGE SCALE GENOMIC DNA]</scope>
</reference>
<evidence type="ECO:0000256" key="16">
    <source>
        <dbReference type="ARBA" id="ARBA00048303"/>
    </source>
</evidence>
<evidence type="ECO:0000256" key="15">
    <source>
        <dbReference type="ARBA" id="ARBA00048003"/>
    </source>
</evidence>
<keyword evidence="6" id="KW-0999">Mitochondrion inner membrane</keyword>
<dbReference type="InterPro" id="IPR023395">
    <property type="entry name" value="MCP_dom_sf"/>
</dbReference>
<comment type="catalytic activity">
    <reaction evidence="16">
        <text>L-2-aminoadipate(in) + 2-oxoglutarate(out) = L-2-aminoadipate(out) + 2-oxoglutarate(in)</text>
        <dbReference type="Rhea" id="RHEA:71747"/>
        <dbReference type="ChEBI" id="CHEBI:16810"/>
        <dbReference type="ChEBI" id="CHEBI:58672"/>
    </reaction>
</comment>
<keyword evidence="8" id="KW-0496">Mitochondrion</keyword>
<gene>
    <name evidence="22" type="ORF">DGYR_LOCUS2657</name>
</gene>
<evidence type="ECO:0000313" key="23">
    <source>
        <dbReference type="Proteomes" id="UP000549394"/>
    </source>
</evidence>
<comment type="catalytic activity">
    <reaction evidence="18">
        <text>glutarate(in) + 2-oxoglutarate(out) = glutarate(out) + 2-oxoglutarate(in)</text>
        <dbReference type="Rhea" id="RHEA:71751"/>
        <dbReference type="ChEBI" id="CHEBI:16810"/>
        <dbReference type="ChEBI" id="CHEBI:30921"/>
    </reaction>
</comment>
<evidence type="ECO:0000256" key="3">
    <source>
        <dbReference type="ARBA" id="ARBA00022448"/>
    </source>
</evidence>
<keyword evidence="4 20" id="KW-0812">Transmembrane</keyword>
<dbReference type="InterPro" id="IPR002067">
    <property type="entry name" value="MCP"/>
</dbReference>
<evidence type="ECO:0000256" key="10">
    <source>
        <dbReference type="ARBA" id="ARBA00036018"/>
    </source>
</evidence>
<organism evidence="22 23">
    <name type="scientific">Dimorphilus gyrociliatus</name>
    <dbReference type="NCBI Taxonomy" id="2664684"/>
    <lineage>
        <taxon>Eukaryota</taxon>
        <taxon>Metazoa</taxon>
        <taxon>Spiralia</taxon>
        <taxon>Lophotrochozoa</taxon>
        <taxon>Annelida</taxon>
        <taxon>Polychaeta</taxon>
        <taxon>Polychaeta incertae sedis</taxon>
        <taxon>Dinophilidae</taxon>
        <taxon>Dimorphilus</taxon>
    </lineage>
</organism>
<dbReference type="SUPFAM" id="SSF103506">
    <property type="entry name" value="Mitochondrial carrier"/>
    <property type="match status" value="1"/>
</dbReference>
<evidence type="ECO:0000256" key="13">
    <source>
        <dbReference type="ARBA" id="ARBA00046087"/>
    </source>
</evidence>
<evidence type="ECO:0000256" key="11">
    <source>
        <dbReference type="ARBA" id="ARBA00039747"/>
    </source>
</evidence>
<comment type="subcellular location">
    <subcellularLocation>
        <location evidence="1">Mitochondrion inner membrane</location>
        <topology evidence="1">Multi-pass membrane protein</topology>
    </subcellularLocation>
</comment>
<evidence type="ECO:0000256" key="12">
    <source>
        <dbReference type="ARBA" id="ARBA00041874"/>
    </source>
</evidence>
<evidence type="ECO:0000256" key="14">
    <source>
        <dbReference type="ARBA" id="ARBA00047537"/>
    </source>
</evidence>
<evidence type="ECO:0000256" key="21">
    <source>
        <dbReference type="RuleBase" id="RU000488"/>
    </source>
</evidence>
<feature type="repeat" description="Solcar" evidence="20">
    <location>
        <begin position="12"/>
        <end position="101"/>
    </location>
</feature>
<dbReference type="EMBL" id="CAJFCJ010000004">
    <property type="protein sequence ID" value="CAD5113710.1"/>
    <property type="molecule type" value="Genomic_DNA"/>
</dbReference>
<dbReference type="PANTHER" id="PTHR46356:SF1">
    <property type="entry name" value="MITOCHONDRIAL 2-OXODICARBOXYLATE CARRIER"/>
    <property type="match status" value="1"/>
</dbReference>
<evidence type="ECO:0000313" key="22">
    <source>
        <dbReference type="EMBL" id="CAD5113710.1"/>
    </source>
</evidence>